<dbReference type="InterPro" id="IPR036034">
    <property type="entry name" value="PDZ_sf"/>
</dbReference>
<reference evidence="5 6" key="1">
    <citation type="submission" date="2019-02" db="EMBL/GenBank/DDBJ databases">
        <title>Deep-cultivation of Planctomycetes and their phenomic and genomic characterization uncovers novel biology.</title>
        <authorList>
            <person name="Wiegand S."/>
            <person name="Jogler M."/>
            <person name="Boedeker C."/>
            <person name="Pinto D."/>
            <person name="Vollmers J."/>
            <person name="Rivas-Marin E."/>
            <person name="Kohn T."/>
            <person name="Peeters S.H."/>
            <person name="Heuer A."/>
            <person name="Rast P."/>
            <person name="Oberbeckmann S."/>
            <person name="Bunk B."/>
            <person name="Jeske O."/>
            <person name="Meyerdierks A."/>
            <person name="Storesund J.E."/>
            <person name="Kallscheuer N."/>
            <person name="Luecker S."/>
            <person name="Lage O.M."/>
            <person name="Pohl T."/>
            <person name="Merkel B.J."/>
            <person name="Hornburger P."/>
            <person name="Mueller R.-W."/>
            <person name="Bruemmer F."/>
            <person name="Labrenz M."/>
            <person name="Spormann A.M."/>
            <person name="Op Den Camp H."/>
            <person name="Overmann J."/>
            <person name="Amann R."/>
            <person name="Jetten M.S.M."/>
            <person name="Mascher T."/>
            <person name="Medema M.H."/>
            <person name="Devos D.P."/>
            <person name="Kaster A.-K."/>
            <person name="Ovreas L."/>
            <person name="Rohde M."/>
            <person name="Galperin M.Y."/>
            <person name="Jogler C."/>
        </authorList>
    </citation>
    <scope>NUCLEOTIDE SEQUENCE [LARGE SCALE GENOMIC DNA]</scope>
    <source>
        <strain evidence="5 6">Pan54</strain>
    </source>
</reference>
<dbReference type="InterPro" id="IPR001940">
    <property type="entry name" value="Peptidase_S1C"/>
</dbReference>
<dbReference type="GO" id="GO:0004252">
    <property type="term" value="F:serine-type endopeptidase activity"/>
    <property type="evidence" value="ECO:0007669"/>
    <property type="project" value="InterPro"/>
</dbReference>
<dbReference type="InterPro" id="IPR009003">
    <property type="entry name" value="Peptidase_S1_PA"/>
</dbReference>
<evidence type="ECO:0000313" key="5">
    <source>
        <dbReference type="EMBL" id="TWT59450.1"/>
    </source>
</evidence>
<keyword evidence="3 5" id="KW-0378">Hydrolase</keyword>
<evidence type="ECO:0000313" key="6">
    <source>
        <dbReference type="Proteomes" id="UP000316095"/>
    </source>
</evidence>
<organism evidence="5 6">
    <name type="scientific">Rubinisphaera italica</name>
    <dbReference type="NCBI Taxonomy" id="2527969"/>
    <lineage>
        <taxon>Bacteria</taxon>
        <taxon>Pseudomonadati</taxon>
        <taxon>Planctomycetota</taxon>
        <taxon>Planctomycetia</taxon>
        <taxon>Planctomycetales</taxon>
        <taxon>Planctomycetaceae</taxon>
        <taxon>Rubinisphaera</taxon>
    </lineage>
</organism>
<protein>
    <submittedName>
        <fullName evidence="5">Putative periplasmic serine endoprotease DegP-like</fullName>
        <ecNumber evidence="5">3.4.21.107</ecNumber>
    </submittedName>
</protein>
<evidence type="ECO:0000256" key="3">
    <source>
        <dbReference type="ARBA" id="ARBA00022801"/>
    </source>
</evidence>
<dbReference type="Pfam" id="PF13365">
    <property type="entry name" value="Trypsin_2"/>
    <property type="match status" value="1"/>
</dbReference>
<evidence type="ECO:0000256" key="2">
    <source>
        <dbReference type="ARBA" id="ARBA00022670"/>
    </source>
</evidence>
<comment type="caution">
    <text evidence="5">The sequence shown here is derived from an EMBL/GenBank/DDBJ whole genome shotgun (WGS) entry which is preliminary data.</text>
</comment>
<dbReference type="PROSITE" id="PS50106">
    <property type="entry name" value="PDZ"/>
    <property type="match status" value="2"/>
</dbReference>
<sequence>MYSLPPSGVKNMSKTGISEAKTLRKSLVTVCGILCLILILNSPIWAAPFPGENAESIITQAMLQASPSLVRIETVGGADVVDDVLTGTGPTTGVIVSEDGYIITSSFNFASNPATVLVTLPETDNRLPAQIVARDEVRKTTLLKIEATGLIPAVAVPVQEIKVGQWVLALGRTYDARRPNVSLGLVSALGRVEGKAIQTDAKVSPANYGGPLTNLKGEVLGILTPLSPQGTSSMDGMNWYDSGIGFAIPLQDIFAVLDRLKAGETLKPGLMGVSFSATPGFLTDPVIKEVRPTSPAAESGLKAEDRVLTAEGKEVKSVAQLKQVLGQKYAGDTISMTVSRGDSTEEVSMVLAAELQTFEHGLLGILPKRIAEDESGVAIRSVLADSAAEKAGILENDVIASLNGEEIQNVLELSMKLSVKPAGEEVTLGLLREGETKLLKVTLSSAIETIPVEVPLPFAGSEPNQALKLKESGELKNTISETSLDYEIYLPEDYQTDRRYGLILWMSSQGDQLPAGDLAQWKRICRTRGFLLVRPLTEPGVAWTAADTLALESCLDDVEQKYSVDRDTTALFITGNQPEFLIEFATTHRSRIHGNVIQSIPRQFDLPFNEPGQRFRFALLYTVDLTDEIQSKLKEFVKSHGLPVWISQVQSPPTQEEFDDIATWFDLLGTL</sequence>
<dbReference type="Gene3D" id="2.40.10.10">
    <property type="entry name" value="Trypsin-like serine proteases"/>
    <property type="match status" value="2"/>
</dbReference>
<dbReference type="Proteomes" id="UP000316095">
    <property type="component" value="Unassembled WGS sequence"/>
</dbReference>
<dbReference type="AlphaFoldDB" id="A0A5C5X933"/>
<proteinExistence type="inferred from homology"/>
<gene>
    <name evidence="5" type="primary">mucD_1</name>
    <name evidence="5" type="ORF">Pan54_01560</name>
</gene>
<dbReference type="InterPro" id="IPR051201">
    <property type="entry name" value="Chloro_Bact_Ser_Proteases"/>
</dbReference>
<feature type="domain" description="PDZ" evidence="4">
    <location>
        <begin position="352"/>
        <end position="434"/>
    </location>
</feature>
<dbReference type="PRINTS" id="PR00834">
    <property type="entry name" value="PROTEASES2C"/>
</dbReference>
<dbReference type="SUPFAM" id="SSF50494">
    <property type="entry name" value="Trypsin-like serine proteases"/>
    <property type="match status" value="1"/>
</dbReference>
<dbReference type="InterPro" id="IPR001478">
    <property type="entry name" value="PDZ"/>
</dbReference>
<name>A0A5C5X933_9PLAN</name>
<accession>A0A5C5X933</accession>
<feature type="domain" description="PDZ" evidence="4">
    <location>
        <begin position="254"/>
        <end position="342"/>
    </location>
</feature>
<dbReference type="EC" id="3.4.21.107" evidence="5"/>
<dbReference type="OrthoDB" id="248175at2"/>
<keyword evidence="2 5" id="KW-0645">Protease</keyword>
<dbReference type="Gene3D" id="3.40.50.1820">
    <property type="entry name" value="alpha/beta hydrolase"/>
    <property type="match status" value="1"/>
</dbReference>
<dbReference type="Pfam" id="PF13180">
    <property type="entry name" value="PDZ_2"/>
    <property type="match status" value="2"/>
</dbReference>
<dbReference type="RefSeq" id="WP_146501590.1">
    <property type="nucleotide sequence ID" value="NZ_SJPG01000001.1"/>
</dbReference>
<dbReference type="GO" id="GO:0006508">
    <property type="term" value="P:proteolysis"/>
    <property type="evidence" value="ECO:0007669"/>
    <property type="project" value="UniProtKB-KW"/>
</dbReference>
<dbReference type="PANTHER" id="PTHR43343">
    <property type="entry name" value="PEPTIDASE S12"/>
    <property type="match status" value="1"/>
</dbReference>
<dbReference type="InterPro" id="IPR043504">
    <property type="entry name" value="Peptidase_S1_PA_chymotrypsin"/>
</dbReference>
<evidence type="ECO:0000256" key="1">
    <source>
        <dbReference type="ARBA" id="ARBA00010541"/>
    </source>
</evidence>
<dbReference type="PANTHER" id="PTHR43343:SF3">
    <property type="entry name" value="PROTEASE DO-LIKE 8, CHLOROPLASTIC"/>
    <property type="match status" value="1"/>
</dbReference>
<dbReference type="SUPFAM" id="SSF50156">
    <property type="entry name" value="PDZ domain-like"/>
    <property type="match status" value="2"/>
</dbReference>
<keyword evidence="6" id="KW-1185">Reference proteome</keyword>
<comment type="similarity">
    <text evidence="1">Belongs to the peptidase S1C family.</text>
</comment>
<dbReference type="Gene3D" id="2.30.42.10">
    <property type="match status" value="2"/>
</dbReference>
<evidence type="ECO:0000259" key="4">
    <source>
        <dbReference type="PROSITE" id="PS50106"/>
    </source>
</evidence>
<dbReference type="EMBL" id="SJPG01000001">
    <property type="protein sequence ID" value="TWT59450.1"/>
    <property type="molecule type" value="Genomic_DNA"/>
</dbReference>
<dbReference type="SMART" id="SM00228">
    <property type="entry name" value="PDZ"/>
    <property type="match status" value="2"/>
</dbReference>
<dbReference type="InterPro" id="IPR029058">
    <property type="entry name" value="AB_hydrolase_fold"/>
</dbReference>